<feature type="transmembrane region" description="Helical" evidence="7">
    <location>
        <begin position="156"/>
        <end position="184"/>
    </location>
</feature>
<evidence type="ECO:0000256" key="2">
    <source>
        <dbReference type="ARBA" id="ARBA00022692"/>
    </source>
</evidence>
<gene>
    <name evidence="9" type="ORF">QBC38DRAFT_286542</name>
</gene>
<evidence type="ECO:0000256" key="7">
    <source>
        <dbReference type="SAM" id="Phobius"/>
    </source>
</evidence>
<feature type="transmembrane region" description="Helical" evidence="7">
    <location>
        <begin position="37"/>
        <end position="58"/>
    </location>
</feature>
<reference evidence="9" key="1">
    <citation type="journal article" date="2023" name="Mol. Phylogenet. Evol.">
        <title>Genome-scale phylogeny and comparative genomics of the fungal order Sordariales.</title>
        <authorList>
            <person name="Hensen N."/>
            <person name="Bonometti L."/>
            <person name="Westerberg I."/>
            <person name="Brannstrom I.O."/>
            <person name="Guillou S."/>
            <person name="Cros-Aarteil S."/>
            <person name="Calhoun S."/>
            <person name="Haridas S."/>
            <person name="Kuo A."/>
            <person name="Mondo S."/>
            <person name="Pangilinan J."/>
            <person name="Riley R."/>
            <person name="LaButti K."/>
            <person name="Andreopoulos B."/>
            <person name="Lipzen A."/>
            <person name="Chen C."/>
            <person name="Yan M."/>
            <person name="Daum C."/>
            <person name="Ng V."/>
            <person name="Clum A."/>
            <person name="Steindorff A."/>
            <person name="Ohm R.A."/>
            <person name="Martin F."/>
            <person name="Silar P."/>
            <person name="Natvig D.O."/>
            <person name="Lalanne C."/>
            <person name="Gautier V."/>
            <person name="Ament-Velasquez S.L."/>
            <person name="Kruys A."/>
            <person name="Hutchinson M.I."/>
            <person name="Powell A.J."/>
            <person name="Barry K."/>
            <person name="Miller A.N."/>
            <person name="Grigoriev I.V."/>
            <person name="Debuchy R."/>
            <person name="Gladieux P."/>
            <person name="Hiltunen Thoren M."/>
            <person name="Johannesson H."/>
        </authorList>
    </citation>
    <scope>NUCLEOTIDE SEQUENCE</scope>
    <source>
        <strain evidence="9">CBS 990.96</strain>
    </source>
</reference>
<proteinExistence type="inferred from homology"/>
<evidence type="ECO:0000313" key="10">
    <source>
        <dbReference type="Proteomes" id="UP001301958"/>
    </source>
</evidence>
<feature type="region of interest" description="Disordered" evidence="6">
    <location>
        <begin position="314"/>
        <end position="344"/>
    </location>
</feature>
<dbReference type="PANTHER" id="PTHR33048:SF47">
    <property type="entry name" value="INTEGRAL MEMBRANE PROTEIN-RELATED"/>
    <property type="match status" value="1"/>
</dbReference>
<dbReference type="GO" id="GO:0016020">
    <property type="term" value="C:membrane"/>
    <property type="evidence" value="ECO:0007669"/>
    <property type="project" value="UniProtKB-SubCell"/>
</dbReference>
<feature type="transmembrane region" description="Helical" evidence="7">
    <location>
        <begin position="121"/>
        <end position="144"/>
    </location>
</feature>
<sequence length="530" mass="57232">MDSPNPSPPPPPTNFTIPQPPWGPTPPTNAGRSLQPDIIACSIITWLIASGFVGLRFYTRSRLKNGIGSNHRVLGASDWFILPALVCAAGVVASSLEQVARGAGKHAWEVDFFGIPAMERAAWYGILFYNLSLVFSRISILLLYRRIFTYRWTKRAIQVVLVLVIAIGLWLVVSVCTACVPLEAFWNWGLFWTQKVYCQPGSVWWANAALHVASDLVIMALPMPVLSALKLPRRQKYALVGVFALGFFVCIVSILRIVAMIDVFSKQAVDATYTAATMIYWTTIEVNAAISCACIMTLKPLIQKIFPRLLKGPVSRSSGGTRSGPHNTDAGWIPERSTRRGSRQSYNGMIIAMGGGRPGSYHASDGSGSGGSSKRKGSLLLGPHVEEYEGGPGLDMMDYAEYGLLKPTPGDIEAQSPTSPGRGVCSISTGVEEGDTPRGFNTGNEVGGHGVRSPARAHLKLAIQVTRSVKVEKFPRSPTPGEKTFEEAGDTGKVRRVSSDEESPGGSGRGRGQRISGSSILLGRTRTRSL</sequence>
<evidence type="ECO:0000256" key="5">
    <source>
        <dbReference type="ARBA" id="ARBA00038359"/>
    </source>
</evidence>
<feature type="transmembrane region" description="Helical" evidence="7">
    <location>
        <begin position="278"/>
        <end position="298"/>
    </location>
</feature>
<evidence type="ECO:0000256" key="4">
    <source>
        <dbReference type="ARBA" id="ARBA00023136"/>
    </source>
</evidence>
<feature type="compositionally biased region" description="Polar residues" evidence="6">
    <location>
        <begin position="315"/>
        <end position="326"/>
    </location>
</feature>
<dbReference type="PANTHER" id="PTHR33048">
    <property type="entry name" value="PTH11-LIKE INTEGRAL MEMBRANE PROTEIN (AFU_ORTHOLOGUE AFUA_5G11245)"/>
    <property type="match status" value="1"/>
</dbReference>
<evidence type="ECO:0000256" key="3">
    <source>
        <dbReference type="ARBA" id="ARBA00022989"/>
    </source>
</evidence>
<dbReference type="Pfam" id="PF20684">
    <property type="entry name" value="Fung_rhodopsin"/>
    <property type="match status" value="1"/>
</dbReference>
<organism evidence="9 10">
    <name type="scientific">Podospora fimiseda</name>
    <dbReference type="NCBI Taxonomy" id="252190"/>
    <lineage>
        <taxon>Eukaryota</taxon>
        <taxon>Fungi</taxon>
        <taxon>Dikarya</taxon>
        <taxon>Ascomycota</taxon>
        <taxon>Pezizomycotina</taxon>
        <taxon>Sordariomycetes</taxon>
        <taxon>Sordariomycetidae</taxon>
        <taxon>Sordariales</taxon>
        <taxon>Podosporaceae</taxon>
        <taxon>Podospora</taxon>
    </lineage>
</organism>
<feature type="transmembrane region" description="Helical" evidence="7">
    <location>
        <begin position="237"/>
        <end position="258"/>
    </location>
</feature>
<dbReference type="Proteomes" id="UP001301958">
    <property type="component" value="Unassembled WGS sequence"/>
</dbReference>
<comment type="subcellular location">
    <subcellularLocation>
        <location evidence="1">Membrane</location>
        <topology evidence="1">Multi-pass membrane protein</topology>
    </subcellularLocation>
</comment>
<dbReference type="InterPro" id="IPR052337">
    <property type="entry name" value="SAT4-like"/>
</dbReference>
<evidence type="ECO:0000313" key="9">
    <source>
        <dbReference type="EMBL" id="KAK4224777.1"/>
    </source>
</evidence>
<dbReference type="InterPro" id="IPR049326">
    <property type="entry name" value="Rhodopsin_dom_fungi"/>
</dbReference>
<feature type="compositionally biased region" description="Pro residues" evidence="6">
    <location>
        <begin position="1"/>
        <end position="27"/>
    </location>
</feature>
<evidence type="ECO:0000256" key="1">
    <source>
        <dbReference type="ARBA" id="ARBA00004141"/>
    </source>
</evidence>
<feature type="compositionally biased region" description="Basic and acidic residues" evidence="6">
    <location>
        <begin position="483"/>
        <end position="499"/>
    </location>
</feature>
<comment type="caution">
    <text evidence="9">The sequence shown here is derived from an EMBL/GenBank/DDBJ whole genome shotgun (WGS) entry which is preliminary data.</text>
</comment>
<feature type="domain" description="Rhodopsin" evidence="8">
    <location>
        <begin position="71"/>
        <end position="304"/>
    </location>
</feature>
<keyword evidence="10" id="KW-1185">Reference proteome</keyword>
<evidence type="ECO:0000256" key="6">
    <source>
        <dbReference type="SAM" id="MobiDB-lite"/>
    </source>
</evidence>
<feature type="region of interest" description="Disordered" evidence="6">
    <location>
        <begin position="1"/>
        <end position="29"/>
    </location>
</feature>
<protein>
    <recommendedName>
        <fullName evidence="8">Rhodopsin domain-containing protein</fullName>
    </recommendedName>
</protein>
<dbReference type="EMBL" id="MU865383">
    <property type="protein sequence ID" value="KAK4224777.1"/>
    <property type="molecule type" value="Genomic_DNA"/>
</dbReference>
<feature type="transmembrane region" description="Helical" evidence="7">
    <location>
        <begin position="79"/>
        <end position="101"/>
    </location>
</feature>
<feature type="region of interest" description="Disordered" evidence="6">
    <location>
        <begin position="357"/>
        <end position="378"/>
    </location>
</feature>
<reference evidence="9" key="2">
    <citation type="submission" date="2023-05" db="EMBL/GenBank/DDBJ databases">
        <authorList>
            <consortium name="Lawrence Berkeley National Laboratory"/>
            <person name="Steindorff A."/>
            <person name="Hensen N."/>
            <person name="Bonometti L."/>
            <person name="Westerberg I."/>
            <person name="Brannstrom I.O."/>
            <person name="Guillou S."/>
            <person name="Cros-Aarteil S."/>
            <person name="Calhoun S."/>
            <person name="Haridas S."/>
            <person name="Kuo A."/>
            <person name="Mondo S."/>
            <person name="Pangilinan J."/>
            <person name="Riley R."/>
            <person name="Labutti K."/>
            <person name="Andreopoulos B."/>
            <person name="Lipzen A."/>
            <person name="Chen C."/>
            <person name="Yanf M."/>
            <person name="Daum C."/>
            <person name="Ng V."/>
            <person name="Clum A."/>
            <person name="Ohm R."/>
            <person name="Martin F."/>
            <person name="Silar P."/>
            <person name="Natvig D."/>
            <person name="Lalanne C."/>
            <person name="Gautier V."/>
            <person name="Ament-Velasquez S.L."/>
            <person name="Kruys A."/>
            <person name="Hutchinson M.I."/>
            <person name="Powell A.J."/>
            <person name="Barry K."/>
            <person name="Miller A.N."/>
            <person name="Grigoriev I.V."/>
            <person name="Debuchy R."/>
            <person name="Gladieux P."/>
            <person name="Thoren M.H."/>
            <person name="Johannesson H."/>
        </authorList>
    </citation>
    <scope>NUCLEOTIDE SEQUENCE</scope>
    <source>
        <strain evidence="9">CBS 990.96</strain>
    </source>
</reference>
<evidence type="ECO:0000259" key="8">
    <source>
        <dbReference type="Pfam" id="PF20684"/>
    </source>
</evidence>
<comment type="similarity">
    <text evidence="5">Belongs to the SAT4 family.</text>
</comment>
<keyword evidence="4 7" id="KW-0472">Membrane</keyword>
<keyword evidence="3 7" id="KW-1133">Transmembrane helix</keyword>
<name>A0AAN7GTY6_9PEZI</name>
<feature type="region of interest" description="Disordered" evidence="6">
    <location>
        <begin position="473"/>
        <end position="530"/>
    </location>
</feature>
<feature type="transmembrane region" description="Helical" evidence="7">
    <location>
        <begin position="204"/>
        <end position="225"/>
    </location>
</feature>
<dbReference type="AlphaFoldDB" id="A0AAN7GTY6"/>
<keyword evidence="2 7" id="KW-0812">Transmembrane</keyword>
<accession>A0AAN7GTY6</accession>